<gene>
    <name evidence="8" type="ORF">RCL2_000018300</name>
</gene>
<keyword evidence="8" id="KW-0347">Helicase</keyword>
<keyword evidence="8" id="KW-0067">ATP-binding</keyword>
<keyword evidence="6" id="KW-0812">Transmembrane</keyword>
<evidence type="ECO:0000259" key="7">
    <source>
        <dbReference type="PROSITE" id="PS51192"/>
    </source>
</evidence>
<comment type="similarity">
    <text evidence="1">Belongs to the helicase family. RecQ subfamily.</text>
</comment>
<proteinExistence type="inferred from homology"/>
<evidence type="ECO:0000256" key="2">
    <source>
        <dbReference type="ARBA" id="ARBA00023125"/>
    </source>
</evidence>
<keyword evidence="6" id="KW-1133">Transmembrane helix</keyword>
<evidence type="ECO:0000256" key="1">
    <source>
        <dbReference type="ARBA" id="ARBA00005446"/>
    </source>
</evidence>
<evidence type="ECO:0000256" key="3">
    <source>
        <dbReference type="ARBA" id="ARBA00023235"/>
    </source>
</evidence>
<evidence type="ECO:0000313" key="9">
    <source>
        <dbReference type="Proteomes" id="UP000615446"/>
    </source>
</evidence>
<dbReference type="PROSITE" id="PS51192">
    <property type="entry name" value="HELICASE_ATP_BIND_1"/>
    <property type="match status" value="1"/>
</dbReference>
<comment type="catalytic activity">
    <reaction evidence="4">
        <text>Couples ATP hydrolysis with the unwinding of duplex DNA by translocating in the 3'-5' direction.</text>
        <dbReference type="EC" id="5.6.2.4"/>
    </reaction>
</comment>
<dbReference type="SUPFAM" id="SSF52540">
    <property type="entry name" value="P-loop containing nucleoside triphosphate hydrolases"/>
    <property type="match status" value="1"/>
</dbReference>
<dbReference type="GO" id="GO:0005524">
    <property type="term" value="F:ATP binding"/>
    <property type="evidence" value="ECO:0007669"/>
    <property type="project" value="InterPro"/>
</dbReference>
<dbReference type="OrthoDB" id="10261556at2759"/>
<dbReference type="Gene3D" id="3.40.50.300">
    <property type="entry name" value="P-loop containing nucleotide triphosphate hydrolases"/>
    <property type="match status" value="1"/>
</dbReference>
<evidence type="ECO:0000256" key="5">
    <source>
        <dbReference type="ARBA" id="ARBA00034808"/>
    </source>
</evidence>
<evidence type="ECO:0000313" key="8">
    <source>
        <dbReference type="EMBL" id="GES72624.1"/>
    </source>
</evidence>
<dbReference type="InterPro" id="IPR027417">
    <property type="entry name" value="P-loop_NTPase"/>
</dbReference>
<dbReference type="InterPro" id="IPR014001">
    <property type="entry name" value="Helicase_ATP-bd"/>
</dbReference>
<keyword evidence="2" id="KW-0238">DNA-binding</keyword>
<dbReference type="GO" id="GO:0005737">
    <property type="term" value="C:cytoplasm"/>
    <property type="evidence" value="ECO:0007669"/>
    <property type="project" value="TreeGrafter"/>
</dbReference>
<feature type="domain" description="Helicase ATP-binding" evidence="7">
    <location>
        <begin position="1"/>
        <end position="70"/>
    </location>
</feature>
<comment type="caution">
    <text evidence="8">The sequence shown here is derived from an EMBL/GenBank/DDBJ whole genome shotgun (WGS) entry which is preliminary data.</text>
</comment>
<dbReference type="GO" id="GO:0006310">
    <property type="term" value="P:DNA recombination"/>
    <property type="evidence" value="ECO:0007669"/>
    <property type="project" value="TreeGrafter"/>
</dbReference>
<evidence type="ECO:0000256" key="6">
    <source>
        <dbReference type="SAM" id="Phobius"/>
    </source>
</evidence>
<keyword evidence="8" id="KW-0547">Nucleotide-binding</keyword>
<dbReference type="EMBL" id="BLAL01000004">
    <property type="protein sequence ID" value="GES72624.1"/>
    <property type="molecule type" value="Genomic_DNA"/>
</dbReference>
<keyword evidence="6" id="KW-0472">Membrane</keyword>
<keyword evidence="3" id="KW-0413">Isomerase</keyword>
<dbReference type="Proteomes" id="UP000615446">
    <property type="component" value="Unassembled WGS sequence"/>
</dbReference>
<keyword evidence="8" id="KW-0378">Hydrolase</keyword>
<dbReference type="PANTHER" id="PTHR13710">
    <property type="entry name" value="DNA HELICASE RECQ FAMILY MEMBER"/>
    <property type="match status" value="1"/>
</dbReference>
<organism evidence="8 9">
    <name type="scientific">Rhizophagus clarus</name>
    <dbReference type="NCBI Taxonomy" id="94130"/>
    <lineage>
        <taxon>Eukaryota</taxon>
        <taxon>Fungi</taxon>
        <taxon>Fungi incertae sedis</taxon>
        <taxon>Mucoromycota</taxon>
        <taxon>Glomeromycotina</taxon>
        <taxon>Glomeromycetes</taxon>
        <taxon>Glomerales</taxon>
        <taxon>Glomeraceae</taxon>
        <taxon>Rhizophagus</taxon>
    </lineage>
</organism>
<name>A0A8H3KPV9_9GLOM</name>
<dbReference type="GO" id="GO:0043138">
    <property type="term" value="F:3'-5' DNA helicase activity"/>
    <property type="evidence" value="ECO:0007669"/>
    <property type="project" value="UniProtKB-EC"/>
</dbReference>
<dbReference type="GO" id="GO:0005694">
    <property type="term" value="C:chromosome"/>
    <property type="evidence" value="ECO:0007669"/>
    <property type="project" value="TreeGrafter"/>
</dbReference>
<dbReference type="PANTHER" id="PTHR13710:SF105">
    <property type="entry name" value="ATP-DEPENDENT DNA HELICASE Q1"/>
    <property type="match status" value="1"/>
</dbReference>
<dbReference type="AlphaFoldDB" id="A0A8H3KPV9"/>
<dbReference type="GO" id="GO:0003677">
    <property type="term" value="F:DNA binding"/>
    <property type="evidence" value="ECO:0007669"/>
    <property type="project" value="UniProtKB-KW"/>
</dbReference>
<sequence>MYLNGKDTLISIKTGRGKILCYVIYTLIFEGITIVVSPLKALMEDQKRELIQLGIPYVSIYANTIQGRSE</sequence>
<protein>
    <recommendedName>
        <fullName evidence="5">DNA 3'-5' helicase</fullName>
        <ecNumber evidence="5">5.6.2.4</ecNumber>
    </recommendedName>
</protein>
<feature type="transmembrane region" description="Helical" evidence="6">
    <location>
        <begin position="20"/>
        <end position="39"/>
    </location>
</feature>
<reference evidence="8" key="1">
    <citation type="submission" date="2019-10" db="EMBL/GenBank/DDBJ databases">
        <title>Conservation and host-specific expression of non-tandemly repeated heterogenous ribosome RNA gene in arbuscular mycorrhizal fungi.</title>
        <authorList>
            <person name="Maeda T."/>
            <person name="Kobayashi Y."/>
            <person name="Nakagawa T."/>
            <person name="Ezawa T."/>
            <person name="Yamaguchi K."/>
            <person name="Bino T."/>
            <person name="Nishimoto Y."/>
            <person name="Shigenobu S."/>
            <person name="Kawaguchi M."/>
        </authorList>
    </citation>
    <scope>NUCLEOTIDE SEQUENCE</scope>
    <source>
        <strain evidence="8">HR1</strain>
    </source>
</reference>
<dbReference type="GO" id="GO:0006281">
    <property type="term" value="P:DNA repair"/>
    <property type="evidence" value="ECO:0007669"/>
    <property type="project" value="TreeGrafter"/>
</dbReference>
<accession>A0A8H3KPV9</accession>
<dbReference type="Pfam" id="PF00270">
    <property type="entry name" value="DEAD"/>
    <property type="match status" value="1"/>
</dbReference>
<evidence type="ECO:0000256" key="4">
    <source>
        <dbReference type="ARBA" id="ARBA00034617"/>
    </source>
</evidence>
<dbReference type="GO" id="GO:0009378">
    <property type="term" value="F:four-way junction helicase activity"/>
    <property type="evidence" value="ECO:0007669"/>
    <property type="project" value="TreeGrafter"/>
</dbReference>
<dbReference type="InterPro" id="IPR011545">
    <property type="entry name" value="DEAD/DEAH_box_helicase_dom"/>
</dbReference>
<dbReference type="EC" id="5.6.2.4" evidence="5"/>